<comment type="caution">
    <text evidence="2">The sequence shown here is derived from an EMBL/GenBank/DDBJ whole genome shotgun (WGS) entry which is preliminary data.</text>
</comment>
<dbReference type="AlphaFoldDB" id="A0A923ICP2"/>
<dbReference type="RefSeq" id="WP_186886890.1">
    <property type="nucleotide sequence ID" value="NZ_JACONZ010000001.1"/>
</dbReference>
<gene>
    <name evidence="2" type="ORF">H8S23_03400</name>
</gene>
<dbReference type="PANTHER" id="PTHR34821:SF2">
    <property type="entry name" value="INNER MEMBRANE PROTEIN YDCZ"/>
    <property type="match status" value="1"/>
</dbReference>
<evidence type="ECO:0000256" key="1">
    <source>
        <dbReference type="SAM" id="Phobius"/>
    </source>
</evidence>
<dbReference type="GO" id="GO:0005886">
    <property type="term" value="C:plasma membrane"/>
    <property type="evidence" value="ECO:0007669"/>
    <property type="project" value="TreeGrafter"/>
</dbReference>
<dbReference type="EMBL" id="JACONZ010000001">
    <property type="protein sequence ID" value="MBC5580545.1"/>
    <property type="molecule type" value="Genomic_DNA"/>
</dbReference>
<protein>
    <submittedName>
        <fullName evidence="2">DMT family transporter</fullName>
    </submittedName>
</protein>
<evidence type="ECO:0000313" key="2">
    <source>
        <dbReference type="EMBL" id="MBC5580545.1"/>
    </source>
</evidence>
<dbReference type="PANTHER" id="PTHR34821">
    <property type="entry name" value="INNER MEMBRANE PROTEIN YDCZ"/>
    <property type="match status" value="1"/>
</dbReference>
<dbReference type="Pfam" id="PF04657">
    <property type="entry name" value="DMT_YdcZ"/>
    <property type="match status" value="1"/>
</dbReference>
<evidence type="ECO:0000313" key="3">
    <source>
        <dbReference type="Proteomes" id="UP000659630"/>
    </source>
</evidence>
<accession>A0A923ICP2</accession>
<keyword evidence="1" id="KW-0812">Transmembrane</keyword>
<keyword evidence="1" id="KW-0472">Membrane</keyword>
<dbReference type="SUPFAM" id="SSF103481">
    <property type="entry name" value="Multidrug resistance efflux transporter EmrE"/>
    <property type="match status" value="1"/>
</dbReference>
<name>A0A923ICP2_9FIRM</name>
<keyword evidence="3" id="KW-1185">Reference proteome</keyword>
<keyword evidence="1" id="KW-1133">Transmembrane helix</keyword>
<sequence>MFYLFLLLGFVCGGINVVSKTINYQATNHLGTACGTLINYLVASLLSALVLLFTGPQQLAPARFASAPWWLYLGGVCGLLAMLINVTSLHKISLFQSTTMLLVGQLVGAVILDALVFRSMSLLKAAGVAVLAAGVVWDKRLCTSPAGAAGDGGGA</sequence>
<dbReference type="InterPro" id="IPR006750">
    <property type="entry name" value="YdcZ"/>
</dbReference>
<feature type="transmembrane region" description="Helical" evidence="1">
    <location>
        <begin position="67"/>
        <end position="88"/>
    </location>
</feature>
<organism evidence="2 3">
    <name type="scientific">Anaerofilum hominis</name>
    <dbReference type="NCBI Taxonomy" id="2763016"/>
    <lineage>
        <taxon>Bacteria</taxon>
        <taxon>Bacillati</taxon>
        <taxon>Bacillota</taxon>
        <taxon>Clostridia</taxon>
        <taxon>Eubacteriales</taxon>
        <taxon>Oscillospiraceae</taxon>
        <taxon>Anaerofilum</taxon>
    </lineage>
</organism>
<feature type="transmembrane region" description="Helical" evidence="1">
    <location>
        <begin position="94"/>
        <end position="117"/>
    </location>
</feature>
<reference evidence="2" key="1">
    <citation type="submission" date="2020-08" db="EMBL/GenBank/DDBJ databases">
        <title>Genome public.</title>
        <authorList>
            <person name="Liu C."/>
            <person name="Sun Q."/>
        </authorList>
    </citation>
    <scope>NUCLEOTIDE SEQUENCE</scope>
    <source>
        <strain evidence="2">BX8</strain>
    </source>
</reference>
<dbReference type="InterPro" id="IPR037185">
    <property type="entry name" value="EmrE-like"/>
</dbReference>
<dbReference type="Proteomes" id="UP000659630">
    <property type="component" value="Unassembled WGS sequence"/>
</dbReference>
<proteinExistence type="predicted"/>
<feature type="transmembrane region" description="Helical" evidence="1">
    <location>
        <begin position="29"/>
        <end position="55"/>
    </location>
</feature>